<comment type="caution">
    <text evidence="2">The sequence shown here is derived from an EMBL/GenBank/DDBJ whole genome shotgun (WGS) entry which is preliminary data.</text>
</comment>
<feature type="region of interest" description="Disordered" evidence="1">
    <location>
        <begin position="1"/>
        <end position="21"/>
    </location>
</feature>
<dbReference type="Proteomes" id="UP000499080">
    <property type="component" value="Unassembled WGS sequence"/>
</dbReference>
<protein>
    <submittedName>
        <fullName evidence="2">Uncharacterized protein</fullName>
    </submittedName>
</protein>
<gene>
    <name evidence="2" type="ORF">AVEN_218810_1</name>
</gene>
<dbReference type="EMBL" id="BGPR01000051">
    <property type="protein sequence ID" value="GBL87127.1"/>
    <property type="molecule type" value="Genomic_DNA"/>
</dbReference>
<organism evidence="2 3">
    <name type="scientific">Araneus ventricosus</name>
    <name type="common">Orbweaver spider</name>
    <name type="synonym">Epeira ventricosa</name>
    <dbReference type="NCBI Taxonomy" id="182803"/>
    <lineage>
        <taxon>Eukaryota</taxon>
        <taxon>Metazoa</taxon>
        <taxon>Ecdysozoa</taxon>
        <taxon>Arthropoda</taxon>
        <taxon>Chelicerata</taxon>
        <taxon>Arachnida</taxon>
        <taxon>Araneae</taxon>
        <taxon>Araneomorphae</taxon>
        <taxon>Entelegynae</taxon>
        <taxon>Araneoidea</taxon>
        <taxon>Araneidae</taxon>
        <taxon>Araneus</taxon>
    </lineage>
</organism>
<dbReference type="AlphaFoldDB" id="A0A4Y2B5Q2"/>
<evidence type="ECO:0000313" key="2">
    <source>
        <dbReference type="EMBL" id="GBL87127.1"/>
    </source>
</evidence>
<evidence type="ECO:0000313" key="3">
    <source>
        <dbReference type="Proteomes" id="UP000499080"/>
    </source>
</evidence>
<feature type="compositionally biased region" description="Basic and acidic residues" evidence="1">
    <location>
        <begin position="72"/>
        <end position="82"/>
    </location>
</feature>
<name>A0A4Y2B5Q2_ARAVE</name>
<keyword evidence="3" id="KW-1185">Reference proteome</keyword>
<feature type="region of interest" description="Disordered" evidence="1">
    <location>
        <begin position="41"/>
        <end position="133"/>
    </location>
</feature>
<accession>A0A4Y2B5Q2</accession>
<reference evidence="2 3" key="1">
    <citation type="journal article" date="2019" name="Sci. Rep.">
        <title>Orb-weaving spider Araneus ventricosus genome elucidates the spidroin gene catalogue.</title>
        <authorList>
            <person name="Kono N."/>
            <person name="Nakamura H."/>
            <person name="Ohtoshi R."/>
            <person name="Moran D.A.P."/>
            <person name="Shinohara A."/>
            <person name="Yoshida Y."/>
            <person name="Fujiwara M."/>
            <person name="Mori M."/>
            <person name="Tomita M."/>
            <person name="Arakawa K."/>
        </authorList>
    </citation>
    <scope>NUCLEOTIDE SEQUENCE [LARGE SCALE GENOMIC DNA]</scope>
</reference>
<proteinExistence type="predicted"/>
<evidence type="ECO:0000256" key="1">
    <source>
        <dbReference type="SAM" id="MobiDB-lite"/>
    </source>
</evidence>
<feature type="compositionally biased region" description="Gly residues" evidence="1">
    <location>
        <begin position="86"/>
        <end position="95"/>
    </location>
</feature>
<sequence>MRVQRNGAVSGFIFRKKKSNPPPNFVIMAATKGNSNTAIDSDSLVARAKPDKKKKNRQKVAVLDSVPVDSAEDFKVPKRSDKSGSGQKGALGSTGLGRVLTGPGTAGPTYRFGQSNPFALPKVPSSGSGSKVDSTPGKGYIGFGLSSGLPVGTAWGDTPFPGSLAAARLMGQARQDSTVGVPPTEKPSDIPSGMEVAPAVGAQRVSVGGWCGSTSDCELWSIYSSSY</sequence>